<dbReference type="AlphaFoldDB" id="A0A8J5VFY6"/>
<evidence type="ECO:0000256" key="2">
    <source>
        <dbReference type="ARBA" id="ARBA00022723"/>
    </source>
</evidence>
<gene>
    <name evidence="7" type="ORF">GUJ93_ZPchr0002g24191</name>
</gene>
<dbReference type="OrthoDB" id="10261878at2759"/>
<organism evidence="7 8">
    <name type="scientific">Zizania palustris</name>
    <name type="common">Northern wild rice</name>
    <dbReference type="NCBI Taxonomy" id="103762"/>
    <lineage>
        <taxon>Eukaryota</taxon>
        <taxon>Viridiplantae</taxon>
        <taxon>Streptophyta</taxon>
        <taxon>Embryophyta</taxon>
        <taxon>Tracheophyta</taxon>
        <taxon>Spermatophyta</taxon>
        <taxon>Magnoliopsida</taxon>
        <taxon>Liliopsida</taxon>
        <taxon>Poales</taxon>
        <taxon>Poaceae</taxon>
        <taxon>BOP clade</taxon>
        <taxon>Oryzoideae</taxon>
        <taxon>Oryzeae</taxon>
        <taxon>Zizaniinae</taxon>
        <taxon>Zizania</taxon>
    </lineage>
</organism>
<dbReference type="GO" id="GO:0046872">
    <property type="term" value="F:metal ion binding"/>
    <property type="evidence" value="ECO:0007669"/>
    <property type="project" value="UniProtKB-KW"/>
</dbReference>
<feature type="transmembrane region" description="Helical" evidence="5">
    <location>
        <begin position="315"/>
        <end position="339"/>
    </location>
</feature>
<evidence type="ECO:0000259" key="6">
    <source>
        <dbReference type="Pfam" id="PF00557"/>
    </source>
</evidence>
<dbReference type="InterPro" id="IPR000994">
    <property type="entry name" value="Pept_M24"/>
</dbReference>
<evidence type="ECO:0000256" key="5">
    <source>
        <dbReference type="SAM" id="Phobius"/>
    </source>
</evidence>
<accession>A0A8J5VFY6</accession>
<feature type="domain" description="Peptidase M24" evidence="6">
    <location>
        <begin position="201"/>
        <end position="297"/>
    </location>
</feature>
<comment type="caution">
    <text evidence="7">The sequence shown here is derived from an EMBL/GenBank/DDBJ whole genome shotgun (WGS) entry which is preliminary data.</text>
</comment>
<keyword evidence="5" id="KW-0812">Transmembrane</keyword>
<dbReference type="InterPro" id="IPR052433">
    <property type="entry name" value="X-Pro_dipept-like"/>
</dbReference>
<evidence type="ECO:0000256" key="4">
    <source>
        <dbReference type="ARBA" id="ARBA00023049"/>
    </source>
</evidence>
<keyword evidence="1" id="KW-0645">Protease</keyword>
<keyword evidence="3" id="KW-0378">Hydrolase</keyword>
<evidence type="ECO:0000313" key="8">
    <source>
        <dbReference type="Proteomes" id="UP000729402"/>
    </source>
</evidence>
<proteinExistence type="predicted"/>
<reference evidence="7" key="1">
    <citation type="journal article" date="2021" name="bioRxiv">
        <title>Whole Genome Assembly and Annotation of Northern Wild Rice, Zizania palustris L., Supports a Whole Genome Duplication in the Zizania Genus.</title>
        <authorList>
            <person name="Haas M."/>
            <person name="Kono T."/>
            <person name="Macchietto M."/>
            <person name="Millas R."/>
            <person name="McGilp L."/>
            <person name="Shao M."/>
            <person name="Duquette J."/>
            <person name="Hirsch C.N."/>
            <person name="Kimball J."/>
        </authorList>
    </citation>
    <scope>NUCLEOTIDE SEQUENCE</scope>
    <source>
        <tissue evidence="7">Fresh leaf tissue</tissue>
    </source>
</reference>
<dbReference type="Proteomes" id="UP000729402">
    <property type="component" value="Unassembled WGS sequence"/>
</dbReference>
<keyword evidence="4" id="KW-0482">Metalloprotease</keyword>
<dbReference type="PANTHER" id="PTHR48480:SF2">
    <property type="entry name" value="PEPTIDASE D"/>
    <property type="match status" value="1"/>
</dbReference>
<evidence type="ECO:0000256" key="1">
    <source>
        <dbReference type="ARBA" id="ARBA00022670"/>
    </source>
</evidence>
<dbReference type="GO" id="GO:0006508">
    <property type="term" value="P:proteolysis"/>
    <property type="evidence" value="ECO:0007669"/>
    <property type="project" value="UniProtKB-KW"/>
</dbReference>
<dbReference type="EMBL" id="JAAALK010000287">
    <property type="protein sequence ID" value="KAG8058501.1"/>
    <property type="molecule type" value="Genomic_DNA"/>
</dbReference>
<keyword evidence="2" id="KW-0479">Metal-binding</keyword>
<keyword evidence="8" id="KW-1185">Reference proteome</keyword>
<evidence type="ECO:0000313" key="7">
    <source>
        <dbReference type="EMBL" id="KAG8058501.1"/>
    </source>
</evidence>
<sequence>MMLQGELGEGEEEGFTPSGVEGRIHVEEQWYEGTDVLHSNSLGVQVEERRGLVLKKGCIERRRPNTCATGFRIRCGGGVIVGVRGRHGRRAFASGALQGVADASVSGIALLLRDDSLAFGISRASQGGSASSLRRALAIFLGSAQGGSALRVRGGISDVGIRGHGSPWVDGFNAGGVVWRRQRVASHGAAPEDRRAGRKRVEVDLNSSVLHYGHAAAPNDRTLNDGDMALMDMGAEYHFYGSDITCSYPINGKFSNNQTIIYNAVLKAHNAVITHMWPGVNWMDMHKLAEQTILESLKKERIIHGDVTDMMTQGWVLFSCLMVLGTCLELTLMILGAILRA</sequence>
<dbReference type="GO" id="GO:0008237">
    <property type="term" value="F:metallopeptidase activity"/>
    <property type="evidence" value="ECO:0007669"/>
    <property type="project" value="UniProtKB-KW"/>
</dbReference>
<reference evidence="7" key="2">
    <citation type="submission" date="2021-02" db="EMBL/GenBank/DDBJ databases">
        <authorList>
            <person name="Kimball J.A."/>
            <person name="Haas M.W."/>
            <person name="Macchietto M."/>
            <person name="Kono T."/>
            <person name="Duquette J."/>
            <person name="Shao M."/>
        </authorList>
    </citation>
    <scope>NUCLEOTIDE SEQUENCE</scope>
    <source>
        <tissue evidence="7">Fresh leaf tissue</tissue>
    </source>
</reference>
<dbReference type="PANTHER" id="PTHR48480">
    <property type="match status" value="1"/>
</dbReference>
<keyword evidence="5" id="KW-0472">Membrane</keyword>
<name>A0A8J5VFY6_ZIZPA</name>
<dbReference type="Pfam" id="PF00557">
    <property type="entry name" value="Peptidase_M24"/>
    <property type="match status" value="1"/>
</dbReference>
<keyword evidence="5" id="KW-1133">Transmembrane helix</keyword>
<evidence type="ECO:0000256" key="3">
    <source>
        <dbReference type="ARBA" id="ARBA00022801"/>
    </source>
</evidence>
<protein>
    <recommendedName>
        <fullName evidence="6">Peptidase M24 domain-containing protein</fullName>
    </recommendedName>
</protein>